<dbReference type="InterPro" id="IPR017871">
    <property type="entry name" value="ABC_transporter-like_CS"/>
</dbReference>
<protein>
    <submittedName>
        <fullName evidence="10">ABC transporter ATP-binding protein</fullName>
    </submittedName>
</protein>
<evidence type="ECO:0000256" key="1">
    <source>
        <dbReference type="ARBA" id="ARBA00004651"/>
    </source>
</evidence>
<keyword evidence="6 7" id="KW-0472">Membrane</keyword>
<dbReference type="SMART" id="SM00382">
    <property type="entry name" value="AAA"/>
    <property type="match status" value="1"/>
</dbReference>
<evidence type="ECO:0000256" key="3">
    <source>
        <dbReference type="ARBA" id="ARBA00022741"/>
    </source>
</evidence>
<keyword evidence="2 7" id="KW-0812">Transmembrane</keyword>
<dbReference type="Pfam" id="PF00005">
    <property type="entry name" value="ABC_tran"/>
    <property type="match status" value="1"/>
</dbReference>
<feature type="transmembrane region" description="Helical" evidence="7">
    <location>
        <begin position="168"/>
        <end position="187"/>
    </location>
</feature>
<keyword evidence="5 7" id="KW-1133">Transmembrane helix</keyword>
<keyword evidence="11" id="KW-1185">Reference proteome</keyword>
<reference evidence="11" key="1">
    <citation type="journal article" date="2019" name="Int. J. Syst. Evol. Microbiol.">
        <title>The Global Catalogue of Microorganisms (GCM) 10K type strain sequencing project: providing services to taxonomists for standard genome sequencing and annotation.</title>
        <authorList>
            <consortium name="The Broad Institute Genomics Platform"/>
            <consortium name="The Broad Institute Genome Sequencing Center for Infectious Disease"/>
            <person name="Wu L."/>
            <person name="Ma J."/>
        </authorList>
    </citation>
    <scope>NUCLEOTIDE SEQUENCE [LARGE SCALE GENOMIC DNA]</scope>
    <source>
        <strain evidence="11">CECT 8010</strain>
    </source>
</reference>
<comment type="caution">
    <text evidence="10">The sequence shown here is derived from an EMBL/GenBank/DDBJ whole genome shotgun (WGS) entry which is preliminary data.</text>
</comment>
<keyword evidence="3" id="KW-0547">Nucleotide-binding</keyword>
<evidence type="ECO:0000256" key="5">
    <source>
        <dbReference type="ARBA" id="ARBA00022989"/>
    </source>
</evidence>
<sequence>MKHLAAVNKYLWRYKTRLFLGILFILFSNYFRILAPQVSGYVIDRVTQVINLQNGNTKAVPHAHNVSYDLLVQKLIREVEGREISFGNMIILSGITLLVLALLGGFFMFLMRQTIIVMSRHIEFDQKNDIYKHYQKLDVSFYKVHSTGDLMNRIAEDVSRVRMYTGPALMYVINLTSTIAFCVFFMWRANEKLTLYVLAPLPILAIAIYSVNTMIHKKSTAIQGLLSDLTTTAQESYSGIRVIKSFVQEKAMLRFFDTNSEKYKQSAISLAKLEAVYFPTMALLIGISTLLTIAIGGWYHSTETVRIAAGLQKSYTVTAGTITEFVVYVNLLTFPFSAIGWTASMIQRAAASQKRLNEFLDTKPNIVDQAPRQADTLNGDIVFDNVTFTYDHTGITAIKNFSLTIKEGEKILVIGKTGSGKSTLAQLLLRFYNPNDGGITINGQALATINLHQLREQVSYVPQDVFLFSDTVANNISFGLPAKAPQEVIESAAKFASVHKEILGFEKQYETMIGERGVTLSGGQKQRIAIARGLIKNPEIVVFDDCLSAVDAKTENEIVTNLYQYLQQKTAIIITHRIFSTFRFDKIVVLDEGRILEQGTHDELMQKEGYYAELYRLQLTANSDDDVVMAMVVED</sequence>
<evidence type="ECO:0000256" key="6">
    <source>
        <dbReference type="ARBA" id="ARBA00023136"/>
    </source>
</evidence>
<gene>
    <name evidence="10" type="ORF">ACFOW1_01070</name>
</gene>
<evidence type="ECO:0000313" key="11">
    <source>
        <dbReference type="Proteomes" id="UP001595906"/>
    </source>
</evidence>
<dbReference type="Proteomes" id="UP001595906">
    <property type="component" value="Unassembled WGS sequence"/>
</dbReference>
<dbReference type="SUPFAM" id="SSF90123">
    <property type="entry name" value="ABC transporter transmembrane region"/>
    <property type="match status" value="1"/>
</dbReference>
<dbReference type="CDD" id="cd18541">
    <property type="entry name" value="ABC_6TM_TmrB_like"/>
    <property type="match status" value="1"/>
</dbReference>
<dbReference type="Gene3D" id="3.40.50.300">
    <property type="entry name" value="P-loop containing nucleotide triphosphate hydrolases"/>
    <property type="match status" value="1"/>
</dbReference>
<comment type="subcellular location">
    <subcellularLocation>
        <location evidence="1">Cell membrane</location>
        <topology evidence="1">Multi-pass membrane protein</topology>
    </subcellularLocation>
</comment>
<dbReference type="RefSeq" id="WP_379011630.1">
    <property type="nucleotide sequence ID" value="NZ_JBHSDC010000002.1"/>
</dbReference>
<evidence type="ECO:0000256" key="2">
    <source>
        <dbReference type="ARBA" id="ARBA00022692"/>
    </source>
</evidence>
<dbReference type="InterPro" id="IPR036640">
    <property type="entry name" value="ABC1_TM_sf"/>
</dbReference>
<accession>A0ABV8PQV9</accession>
<dbReference type="PANTHER" id="PTHR43394">
    <property type="entry name" value="ATP-DEPENDENT PERMEASE MDL1, MITOCHONDRIAL"/>
    <property type="match status" value="1"/>
</dbReference>
<dbReference type="InterPro" id="IPR003439">
    <property type="entry name" value="ABC_transporter-like_ATP-bd"/>
</dbReference>
<dbReference type="Gene3D" id="1.20.1560.10">
    <property type="entry name" value="ABC transporter type 1, transmembrane domain"/>
    <property type="match status" value="1"/>
</dbReference>
<dbReference type="PROSITE" id="PS00211">
    <property type="entry name" value="ABC_TRANSPORTER_1"/>
    <property type="match status" value="1"/>
</dbReference>
<feature type="transmembrane region" description="Helical" evidence="7">
    <location>
        <begin position="193"/>
        <end position="211"/>
    </location>
</feature>
<proteinExistence type="predicted"/>
<evidence type="ECO:0000313" key="10">
    <source>
        <dbReference type="EMBL" id="MFC4230462.1"/>
    </source>
</evidence>
<dbReference type="PANTHER" id="PTHR43394:SF1">
    <property type="entry name" value="ATP-BINDING CASSETTE SUB-FAMILY B MEMBER 10, MITOCHONDRIAL"/>
    <property type="match status" value="1"/>
</dbReference>
<feature type="transmembrane region" description="Helical" evidence="7">
    <location>
        <begin position="325"/>
        <end position="346"/>
    </location>
</feature>
<dbReference type="PROSITE" id="PS50929">
    <property type="entry name" value="ABC_TM1F"/>
    <property type="match status" value="1"/>
</dbReference>
<evidence type="ECO:0000259" key="9">
    <source>
        <dbReference type="PROSITE" id="PS50929"/>
    </source>
</evidence>
<feature type="transmembrane region" description="Helical" evidence="7">
    <location>
        <begin position="275"/>
        <end position="299"/>
    </location>
</feature>
<name>A0ABV8PQV9_9BACT</name>
<feature type="transmembrane region" description="Helical" evidence="7">
    <location>
        <begin position="89"/>
        <end position="110"/>
    </location>
</feature>
<evidence type="ECO:0000259" key="8">
    <source>
        <dbReference type="PROSITE" id="PS50893"/>
    </source>
</evidence>
<dbReference type="InterPro" id="IPR003593">
    <property type="entry name" value="AAA+_ATPase"/>
</dbReference>
<dbReference type="InterPro" id="IPR039421">
    <property type="entry name" value="Type_1_exporter"/>
</dbReference>
<evidence type="ECO:0000256" key="4">
    <source>
        <dbReference type="ARBA" id="ARBA00022840"/>
    </source>
</evidence>
<dbReference type="EMBL" id="JBHSDC010000002">
    <property type="protein sequence ID" value="MFC4230462.1"/>
    <property type="molecule type" value="Genomic_DNA"/>
</dbReference>
<dbReference type="SUPFAM" id="SSF52540">
    <property type="entry name" value="P-loop containing nucleoside triphosphate hydrolases"/>
    <property type="match status" value="1"/>
</dbReference>
<dbReference type="InterPro" id="IPR011527">
    <property type="entry name" value="ABC1_TM_dom"/>
</dbReference>
<dbReference type="InterPro" id="IPR027417">
    <property type="entry name" value="P-loop_NTPase"/>
</dbReference>
<feature type="domain" description="ABC transmembrane type-1" evidence="9">
    <location>
        <begin position="19"/>
        <end position="348"/>
    </location>
</feature>
<dbReference type="PROSITE" id="PS50893">
    <property type="entry name" value="ABC_TRANSPORTER_2"/>
    <property type="match status" value="1"/>
</dbReference>
<dbReference type="Pfam" id="PF00664">
    <property type="entry name" value="ABC_membrane"/>
    <property type="match status" value="1"/>
</dbReference>
<organism evidence="10 11">
    <name type="scientific">Parasediminibacterium paludis</name>
    <dbReference type="NCBI Taxonomy" id="908966"/>
    <lineage>
        <taxon>Bacteria</taxon>
        <taxon>Pseudomonadati</taxon>
        <taxon>Bacteroidota</taxon>
        <taxon>Chitinophagia</taxon>
        <taxon>Chitinophagales</taxon>
        <taxon>Chitinophagaceae</taxon>
        <taxon>Parasediminibacterium</taxon>
    </lineage>
</organism>
<feature type="domain" description="ABC transporter" evidence="8">
    <location>
        <begin position="381"/>
        <end position="617"/>
    </location>
</feature>
<evidence type="ECO:0000256" key="7">
    <source>
        <dbReference type="SAM" id="Phobius"/>
    </source>
</evidence>
<dbReference type="GO" id="GO:0005524">
    <property type="term" value="F:ATP binding"/>
    <property type="evidence" value="ECO:0007669"/>
    <property type="project" value="UniProtKB-KW"/>
</dbReference>
<keyword evidence="4 10" id="KW-0067">ATP-binding</keyword>